<keyword evidence="1" id="KW-0472">Membrane</keyword>
<sequence length="307" mass="31464">MHKPGVVALRPLALGDFFDGAFKTIRLNPRAMVGLAALVTSVFMAVPVLLSLALAALGELSTGGPSSGLGGVGSAAVLVTYLGSFFGLFAAVVLNGMLVQVVAEAVLGRRTTIGAAWAATRGRMWRLVGLMATTFVLALVLFGVPVAVGVGVGLRAGVGPGVLVGVPLLLAGLVLYLFVQVRYFLLAAPALVLERTGVFASLGRAGRLSRGQFWRLFGTMLLAALLVGVVSQVVSVPLGLVGAVGPLLFPGTTGALMLVLSSFVTQVVVGALTAPFTSAVTALQYVDQRIRKEGLDVQLIAASQGTR</sequence>
<keyword evidence="3" id="KW-1185">Reference proteome</keyword>
<feature type="transmembrane region" description="Helical" evidence="1">
    <location>
        <begin position="168"/>
        <end position="193"/>
    </location>
</feature>
<feature type="transmembrane region" description="Helical" evidence="1">
    <location>
        <begin position="124"/>
        <end position="148"/>
    </location>
</feature>
<protein>
    <recommendedName>
        <fullName evidence="4">Glycerophosphoryl diester phosphodiesterase membrane domain-containing protein</fullName>
    </recommendedName>
</protein>
<gene>
    <name evidence="2" type="ORF">KRR39_15850</name>
</gene>
<evidence type="ECO:0008006" key="4">
    <source>
        <dbReference type="Google" id="ProtNLM"/>
    </source>
</evidence>
<name>A0A975SX92_9ACTN</name>
<feature type="transmembrane region" description="Helical" evidence="1">
    <location>
        <begin position="213"/>
        <end position="234"/>
    </location>
</feature>
<dbReference type="KEGG" id="nps:KRR39_15850"/>
<accession>A0A975SX92</accession>
<keyword evidence="1" id="KW-0812">Transmembrane</keyword>
<dbReference type="Proteomes" id="UP000683575">
    <property type="component" value="Chromosome"/>
</dbReference>
<reference evidence="2" key="1">
    <citation type="submission" date="2021-06" db="EMBL/GenBank/DDBJ databases">
        <title>Complete genome sequence of Nocardioides sp. G188.</title>
        <authorList>
            <person name="Im W.-T."/>
        </authorList>
    </citation>
    <scope>NUCLEOTIDE SEQUENCE</scope>
    <source>
        <strain evidence="2">G188</strain>
    </source>
</reference>
<feature type="transmembrane region" description="Helical" evidence="1">
    <location>
        <begin position="254"/>
        <end position="283"/>
    </location>
</feature>
<organism evidence="2 3">
    <name type="scientific">Nocardioides panacis</name>
    <dbReference type="NCBI Taxonomy" id="2849501"/>
    <lineage>
        <taxon>Bacteria</taxon>
        <taxon>Bacillati</taxon>
        <taxon>Actinomycetota</taxon>
        <taxon>Actinomycetes</taxon>
        <taxon>Propionibacteriales</taxon>
        <taxon>Nocardioidaceae</taxon>
        <taxon>Nocardioides</taxon>
    </lineage>
</organism>
<evidence type="ECO:0000313" key="2">
    <source>
        <dbReference type="EMBL" id="QWZ06978.1"/>
    </source>
</evidence>
<evidence type="ECO:0000256" key="1">
    <source>
        <dbReference type="SAM" id="Phobius"/>
    </source>
</evidence>
<proteinExistence type="predicted"/>
<dbReference type="EMBL" id="CP077062">
    <property type="protein sequence ID" value="QWZ06978.1"/>
    <property type="molecule type" value="Genomic_DNA"/>
</dbReference>
<dbReference type="RefSeq" id="WP_216938400.1">
    <property type="nucleotide sequence ID" value="NZ_CP077062.1"/>
</dbReference>
<feature type="transmembrane region" description="Helical" evidence="1">
    <location>
        <begin position="78"/>
        <end position="103"/>
    </location>
</feature>
<keyword evidence="1" id="KW-1133">Transmembrane helix</keyword>
<dbReference type="AlphaFoldDB" id="A0A975SX92"/>
<feature type="transmembrane region" description="Helical" evidence="1">
    <location>
        <begin position="33"/>
        <end position="58"/>
    </location>
</feature>
<evidence type="ECO:0000313" key="3">
    <source>
        <dbReference type="Proteomes" id="UP000683575"/>
    </source>
</evidence>